<name>A0A1Y6M5M6_ZYMTR</name>
<dbReference type="Proteomes" id="UP000215453">
    <property type="component" value="Chromosome 18"/>
</dbReference>
<dbReference type="AlphaFoldDB" id="A0A1Y6M5M6"/>
<protein>
    <submittedName>
        <fullName evidence="2">Uncharacterized protein</fullName>
    </submittedName>
</protein>
<feature type="region of interest" description="Disordered" evidence="1">
    <location>
        <begin position="1"/>
        <end position="348"/>
    </location>
</feature>
<feature type="compositionally biased region" description="Basic and acidic residues" evidence="1">
    <location>
        <begin position="170"/>
        <end position="192"/>
    </location>
</feature>
<feature type="region of interest" description="Disordered" evidence="1">
    <location>
        <begin position="397"/>
        <end position="422"/>
    </location>
</feature>
<feature type="compositionally biased region" description="Basic and acidic residues" evidence="1">
    <location>
        <begin position="55"/>
        <end position="68"/>
    </location>
</feature>
<accession>A0A1Y6M5M6</accession>
<feature type="compositionally biased region" description="Basic and acidic residues" evidence="1">
    <location>
        <begin position="151"/>
        <end position="161"/>
    </location>
</feature>
<feature type="compositionally biased region" description="Low complexity" evidence="1">
    <location>
        <begin position="254"/>
        <end position="267"/>
    </location>
</feature>
<reference evidence="2 3" key="1">
    <citation type="submission" date="2016-10" db="EMBL/GenBank/DDBJ databases">
        <authorList>
            <person name="Varghese N."/>
        </authorList>
    </citation>
    <scope>NUCLEOTIDE SEQUENCE [LARGE SCALE GENOMIC DNA]</scope>
</reference>
<gene>
    <name evidence="2" type="ORF">ZT1A5_G11884</name>
</gene>
<evidence type="ECO:0000256" key="1">
    <source>
        <dbReference type="SAM" id="MobiDB-lite"/>
    </source>
</evidence>
<evidence type="ECO:0000313" key="2">
    <source>
        <dbReference type="EMBL" id="SMY30431.1"/>
    </source>
</evidence>
<sequence length="555" mass="60036">MSRPSAPDQVDDVESEEIPLSHEPPTSGPFTLAEWIQRDEYDNSISNPVSSPPRHSAEHWQRIHESLTHRSRPLPIRIRPSSLPLPMASTSSPDVPFPSDELQEENNAPADSQLPSPKHPSPAHDLKPSSPVLHAHDDSRSTSRTSSRSETSQERFEREKAAVTNVIAGLDKDGEASEETLRLVEELQRIAGEDEDGSGSGGRSKAFANDGSDDGNDDDDVDDDDDAASVGSNKLDLQPETTEASIEHDSAVVSPTANPTNSTTPTTFGKHKRHLSDHLIPAPQQRAQSLHSANISPPHQQTRPTWGNYSTTTHSGFSPDQSPPLPPKLEEPKATYPNKTNNTKKKNKLKPTRLASFLDRLIYRLGLLASLLLLFTLLHPLLPASFPVPFLALSPPTAPPAPPAPPPPPPPPPNDLSTHALLPGVSSARNDTVKLALHLTGLVARHRAFLGVHHGGGPFNETDKPENLHARQMEGLGEMECWIEGMVRLVGPSSSSSSGSDDGGVDLEGEKLRARMVRAAGGLSVGGREGREWAVGNGVNRFVEEYLRGINGWEM</sequence>
<feature type="compositionally biased region" description="Low complexity" evidence="1">
    <location>
        <begin position="73"/>
        <end position="86"/>
    </location>
</feature>
<feature type="compositionally biased region" description="Pro residues" evidence="1">
    <location>
        <begin position="397"/>
        <end position="414"/>
    </location>
</feature>
<feature type="compositionally biased region" description="Polar residues" evidence="1">
    <location>
        <begin position="285"/>
        <end position="320"/>
    </location>
</feature>
<proteinExistence type="predicted"/>
<organism evidence="2 3">
    <name type="scientific">Zymoseptoria tritici ST99CH_1A5</name>
    <dbReference type="NCBI Taxonomy" id="1276529"/>
    <lineage>
        <taxon>Eukaryota</taxon>
        <taxon>Fungi</taxon>
        <taxon>Dikarya</taxon>
        <taxon>Ascomycota</taxon>
        <taxon>Pezizomycotina</taxon>
        <taxon>Dothideomycetes</taxon>
        <taxon>Dothideomycetidae</taxon>
        <taxon>Mycosphaerellales</taxon>
        <taxon>Mycosphaerellaceae</taxon>
        <taxon>Zymoseptoria</taxon>
    </lineage>
</organism>
<feature type="compositionally biased region" description="Polar residues" evidence="1">
    <location>
        <begin position="105"/>
        <end position="115"/>
    </location>
</feature>
<dbReference type="EMBL" id="LT882693">
    <property type="protein sequence ID" value="SMY30431.1"/>
    <property type="molecule type" value="Genomic_DNA"/>
</dbReference>
<evidence type="ECO:0000313" key="3">
    <source>
        <dbReference type="Proteomes" id="UP000215453"/>
    </source>
</evidence>
<feature type="compositionally biased region" description="Acidic residues" evidence="1">
    <location>
        <begin position="211"/>
        <end position="227"/>
    </location>
</feature>